<evidence type="ECO:0000256" key="2">
    <source>
        <dbReference type="SAM" id="MobiDB-lite"/>
    </source>
</evidence>
<dbReference type="PANTHER" id="PTHR33365:SF7">
    <property type="entry name" value="TAT PATHWAY SIGNAL SEQUENCE"/>
    <property type="match status" value="1"/>
</dbReference>
<dbReference type="EMBL" id="ML736753">
    <property type="protein sequence ID" value="KAE8406445.1"/>
    <property type="molecule type" value="Genomic_DNA"/>
</dbReference>
<evidence type="ECO:0000313" key="5">
    <source>
        <dbReference type="EMBL" id="KAE8406445.1"/>
    </source>
</evidence>
<keyword evidence="3" id="KW-0472">Membrane</keyword>
<name>A0A5N7DJJ4_9EURO</name>
<dbReference type="GO" id="GO:0043386">
    <property type="term" value="P:mycotoxin biosynthetic process"/>
    <property type="evidence" value="ECO:0007669"/>
    <property type="project" value="InterPro"/>
</dbReference>
<dbReference type="PANTHER" id="PTHR33365">
    <property type="entry name" value="YALI0B05434P"/>
    <property type="match status" value="1"/>
</dbReference>
<dbReference type="AlphaFoldDB" id="A0A5N7DJJ4"/>
<feature type="region of interest" description="Disordered" evidence="2">
    <location>
        <begin position="74"/>
        <end position="93"/>
    </location>
</feature>
<evidence type="ECO:0000313" key="6">
    <source>
        <dbReference type="Proteomes" id="UP000325579"/>
    </source>
</evidence>
<dbReference type="InterPro" id="IPR021765">
    <property type="entry name" value="UstYa-like"/>
</dbReference>
<keyword evidence="3" id="KW-0812">Transmembrane</keyword>
<reference evidence="5 6" key="1">
    <citation type="submission" date="2019-04" db="EMBL/GenBank/DDBJ databases">
        <authorList>
            <consortium name="DOE Joint Genome Institute"/>
            <person name="Mondo S."/>
            <person name="Kjaerbolling I."/>
            <person name="Vesth T."/>
            <person name="Frisvad J.C."/>
            <person name="Nybo J.L."/>
            <person name="Theobald S."/>
            <person name="Kildgaard S."/>
            <person name="Isbrandt T."/>
            <person name="Kuo A."/>
            <person name="Sato A."/>
            <person name="Lyhne E.K."/>
            <person name="Kogle M.E."/>
            <person name="Wiebenga A."/>
            <person name="Kun R.S."/>
            <person name="Lubbers R.J."/>
            <person name="Makela M.R."/>
            <person name="Barry K."/>
            <person name="Chovatia M."/>
            <person name="Clum A."/>
            <person name="Daum C."/>
            <person name="Haridas S."/>
            <person name="He G."/>
            <person name="LaButti K."/>
            <person name="Lipzen A."/>
            <person name="Riley R."/>
            <person name="Salamov A."/>
            <person name="Simmons B.A."/>
            <person name="Magnuson J.K."/>
            <person name="Henrissat B."/>
            <person name="Mortensen U.H."/>
            <person name="Larsen T.O."/>
            <person name="Devries R.P."/>
            <person name="Grigoriev I.V."/>
            <person name="Machida M."/>
            <person name="Baker S.E."/>
            <person name="Andersen M.R."/>
            <person name="Cantor M.N."/>
            <person name="Hua S.X."/>
        </authorList>
    </citation>
    <scope>NUCLEOTIDE SEQUENCE [LARGE SCALE GENOMIC DNA]</scope>
    <source>
        <strain evidence="5 6">CBS 119388</strain>
    </source>
</reference>
<comment type="similarity">
    <text evidence="1">Belongs to the ustYa family.</text>
</comment>
<dbReference type="OrthoDB" id="3687641at2759"/>
<keyword evidence="4" id="KW-0732">Signal</keyword>
<dbReference type="Pfam" id="PF11807">
    <property type="entry name" value="UstYa"/>
    <property type="match status" value="1"/>
</dbReference>
<organism evidence="5 6">
    <name type="scientific">Aspergillus pseudonomiae</name>
    <dbReference type="NCBI Taxonomy" id="1506151"/>
    <lineage>
        <taxon>Eukaryota</taxon>
        <taxon>Fungi</taxon>
        <taxon>Dikarya</taxon>
        <taxon>Ascomycota</taxon>
        <taxon>Pezizomycotina</taxon>
        <taxon>Eurotiomycetes</taxon>
        <taxon>Eurotiomycetidae</taxon>
        <taxon>Eurotiales</taxon>
        <taxon>Aspergillaceae</taxon>
        <taxon>Aspergillus</taxon>
        <taxon>Aspergillus subgen. Circumdati</taxon>
    </lineage>
</organism>
<feature type="transmembrane region" description="Helical" evidence="3">
    <location>
        <begin position="107"/>
        <end position="130"/>
    </location>
</feature>
<feature type="signal peptide" evidence="4">
    <location>
        <begin position="1"/>
        <end position="17"/>
    </location>
</feature>
<proteinExistence type="inferred from homology"/>
<dbReference type="GeneID" id="43671332"/>
<dbReference type="RefSeq" id="XP_031943764.1">
    <property type="nucleotide sequence ID" value="XM_032086641.1"/>
</dbReference>
<keyword evidence="3" id="KW-1133">Transmembrane helix</keyword>
<dbReference type="Proteomes" id="UP000325579">
    <property type="component" value="Unassembled WGS sequence"/>
</dbReference>
<accession>A0A5N7DJJ4</accession>
<evidence type="ECO:0000256" key="1">
    <source>
        <dbReference type="ARBA" id="ARBA00035112"/>
    </source>
</evidence>
<gene>
    <name evidence="5" type="ORF">BDV37DRAFT_280728</name>
</gene>
<keyword evidence="6" id="KW-1185">Reference proteome</keyword>
<evidence type="ECO:0000256" key="4">
    <source>
        <dbReference type="SAM" id="SignalP"/>
    </source>
</evidence>
<feature type="compositionally biased region" description="Basic and acidic residues" evidence="2">
    <location>
        <begin position="76"/>
        <end position="89"/>
    </location>
</feature>
<sequence>MACWLAWITSSLICTHCECPPVVASILLSYYKLISSPTLDLPQIPNPIAHLLPAAMEKSLNFIKRSSEYDALSQHDSTESIGPDHDENLPSHQKARRSHRWKSYLKLALISGVFLAAYSLLIVSLTYNVAKSHRKIGQRFLKTPVDPEYIVYEPRVMEQWEDRHGEPVTYFGEPSEKIDEGWHDLFKYQNIGVDPKLMKEMDRDWEGIQLPDGTYYGSIMVFHHLHCLKNLYHALNPEYYGLANLTGEEQASWRDHTIHCLHMLKEAVMCQGDTTVLTMMWADYRLRPIGNLTAPHECVNWDRLMEWVKPNSRDLTKEGYLVHPKFGPVVVDGHLGNGPVG</sequence>
<evidence type="ECO:0008006" key="7">
    <source>
        <dbReference type="Google" id="ProtNLM"/>
    </source>
</evidence>
<protein>
    <recommendedName>
        <fullName evidence="7">Tat pathway signal sequence</fullName>
    </recommendedName>
</protein>
<evidence type="ECO:0000256" key="3">
    <source>
        <dbReference type="SAM" id="Phobius"/>
    </source>
</evidence>
<feature type="chain" id="PRO_5024913627" description="Tat pathway signal sequence" evidence="4">
    <location>
        <begin position="18"/>
        <end position="341"/>
    </location>
</feature>